<dbReference type="EMBL" id="MFMS01000002">
    <property type="protein sequence ID" value="OGG86189.1"/>
    <property type="molecule type" value="Genomic_DNA"/>
</dbReference>
<reference evidence="3 4" key="1">
    <citation type="journal article" date="2016" name="Nat. Commun.">
        <title>Thousands of microbial genomes shed light on interconnected biogeochemical processes in an aquifer system.</title>
        <authorList>
            <person name="Anantharaman K."/>
            <person name="Brown C.T."/>
            <person name="Hug L.A."/>
            <person name="Sharon I."/>
            <person name="Castelle C.J."/>
            <person name="Probst A.J."/>
            <person name="Thomas B.C."/>
            <person name="Singh A."/>
            <person name="Wilkins M.J."/>
            <person name="Karaoz U."/>
            <person name="Brodie E.L."/>
            <person name="Williams K.H."/>
            <person name="Hubbard S.S."/>
            <person name="Banfield J.F."/>
        </authorList>
    </citation>
    <scope>NUCLEOTIDE SEQUENCE [LARGE SCALE GENOMIC DNA]</scope>
</reference>
<evidence type="ECO:0000256" key="1">
    <source>
        <dbReference type="SAM" id="MobiDB-lite"/>
    </source>
</evidence>
<keyword evidence="2" id="KW-0732">Signal</keyword>
<feature type="signal peptide" evidence="2">
    <location>
        <begin position="1"/>
        <end position="22"/>
    </location>
</feature>
<feature type="region of interest" description="Disordered" evidence="1">
    <location>
        <begin position="143"/>
        <end position="162"/>
    </location>
</feature>
<proteinExistence type="predicted"/>
<evidence type="ECO:0008006" key="5">
    <source>
        <dbReference type="Google" id="ProtNLM"/>
    </source>
</evidence>
<protein>
    <recommendedName>
        <fullName evidence="5">DUF5667 domain-containing protein</fullName>
    </recommendedName>
</protein>
<evidence type="ECO:0000313" key="4">
    <source>
        <dbReference type="Proteomes" id="UP000177395"/>
    </source>
</evidence>
<dbReference type="Proteomes" id="UP000177395">
    <property type="component" value="Unassembled WGS sequence"/>
</dbReference>
<evidence type="ECO:0000256" key="2">
    <source>
        <dbReference type="SAM" id="SignalP"/>
    </source>
</evidence>
<organism evidence="3 4">
    <name type="scientific">Candidatus Kaiserbacteria bacterium RIFOXYB1_FULL_46_14</name>
    <dbReference type="NCBI Taxonomy" id="1798531"/>
    <lineage>
        <taxon>Bacteria</taxon>
        <taxon>Candidatus Kaiseribacteriota</taxon>
    </lineage>
</organism>
<sequence length="220" mass="24072">MNLRSVLIPVAAFAVTVTGASAFNSDLLQKAGLKDEQISAFEEAKKLREAGDSDAARDVLEEAGIDGDVMERLRDTMHGEHEAVKTAVENNDYDAFLKAIEGSPLADIINTKEEFASFVEAHNLMKNGDREAAKEIFDELGIKGPRDGEHGGRMGDGKEPPFLSQLTDAQKTEIKAAFEARNHDKVKELLTSYGIELPEKAEGRGFGFGRGMDREDDDQD</sequence>
<feature type="chain" id="PRO_5009524373" description="DUF5667 domain-containing protein" evidence="2">
    <location>
        <begin position="23"/>
        <end position="220"/>
    </location>
</feature>
<accession>A0A1F6FK06</accession>
<name>A0A1F6FK06_9BACT</name>
<dbReference type="STRING" id="1798531.A2392_01875"/>
<gene>
    <name evidence="3" type="ORF">A2392_01875</name>
</gene>
<comment type="caution">
    <text evidence="3">The sequence shown here is derived from an EMBL/GenBank/DDBJ whole genome shotgun (WGS) entry which is preliminary data.</text>
</comment>
<feature type="compositionally biased region" description="Basic and acidic residues" evidence="1">
    <location>
        <begin position="143"/>
        <end position="159"/>
    </location>
</feature>
<dbReference type="AlphaFoldDB" id="A0A1F6FK06"/>
<evidence type="ECO:0000313" key="3">
    <source>
        <dbReference type="EMBL" id="OGG86189.1"/>
    </source>
</evidence>